<keyword evidence="2" id="KW-0949">S-adenosyl-L-methionine</keyword>
<evidence type="ECO:0008006" key="6">
    <source>
        <dbReference type="Google" id="ProtNLM"/>
    </source>
</evidence>
<sequence>MSSSEADKGEKTTPIEMYQANLKSIPSDISALLSSYSGIPADQQNAHITQVRNQAYKTHPYPCLGRWRFLELDLANHPLYHSHVLPALLAKDQKGEHEQAEAETWMFLDLGTCLGQDIRKLIFDGADVSRLYGADLKPEFIDMGYALFRDEDKFPRDHFIAPADVFDLSTETELSKECDGKVGILQISAVFHLFDLEKQKIMAQRCLRLLDPRRKRVLLCGGQVGNVNPSEFPRARGGGTRFRHNEESWRQLWEEAVRGNDEWKGKIQGVEVGCVMEKRLFPEQMATSVGGQDEGEQPNNTQRQIGSVEEGFRWMKCHERRVDEQGDA</sequence>
<evidence type="ECO:0000256" key="2">
    <source>
        <dbReference type="ARBA" id="ARBA00022691"/>
    </source>
</evidence>
<dbReference type="PANTHER" id="PTHR35897:SF1">
    <property type="entry name" value="METHYLTRANSFERASE AUSD"/>
    <property type="match status" value="1"/>
</dbReference>
<gene>
    <name evidence="4" type="ORF">LTR25_008246</name>
</gene>
<name>A0AAV9Q2Z1_9PEZI</name>
<organism evidence="4 5">
    <name type="scientific">Vermiconidia calcicola</name>
    <dbReference type="NCBI Taxonomy" id="1690605"/>
    <lineage>
        <taxon>Eukaryota</taxon>
        <taxon>Fungi</taxon>
        <taxon>Dikarya</taxon>
        <taxon>Ascomycota</taxon>
        <taxon>Pezizomycotina</taxon>
        <taxon>Dothideomycetes</taxon>
        <taxon>Dothideomycetidae</taxon>
        <taxon>Mycosphaerellales</taxon>
        <taxon>Extremaceae</taxon>
        <taxon>Vermiconidia</taxon>
    </lineage>
</organism>
<accession>A0AAV9Q2Z1</accession>
<feature type="region of interest" description="Disordered" evidence="3">
    <location>
        <begin position="287"/>
        <end position="306"/>
    </location>
</feature>
<keyword evidence="5" id="KW-1185">Reference proteome</keyword>
<dbReference type="EMBL" id="JAXLQG010000016">
    <property type="protein sequence ID" value="KAK5531916.1"/>
    <property type="molecule type" value="Genomic_DNA"/>
</dbReference>
<dbReference type="Proteomes" id="UP001345827">
    <property type="component" value="Unassembled WGS sequence"/>
</dbReference>
<dbReference type="AlphaFoldDB" id="A0AAV9Q2Z1"/>
<dbReference type="PANTHER" id="PTHR35897">
    <property type="entry name" value="METHYLTRANSFERASE AUSD"/>
    <property type="match status" value="1"/>
</dbReference>
<evidence type="ECO:0000313" key="5">
    <source>
        <dbReference type="Proteomes" id="UP001345827"/>
    </source>
</evidence>
<keyword evidence="1" id="KW-0808">Transferase</keyword>
<evidence type="ECO:0000256" key="3">
    <source>
        <dbReference type="SAM" id="MobiDB-lite"/>
    </source>
</evidence>
<evidence type="ECO:0000313" key="4">
    <source>
        <dbReference type="EMBL" id="KAK5531916.1"/>
    </source>
</evidence>
<evidence type="ECO:0000256" key="1">
    <source>
        <dbReference type="ARBA" id="ARBA00022679"/>
    </source>
</evidence>
<comment type="caution">
    <text evidence="4">The sequence shown here is derived from an EMBL/GenBank/DDBJ whole genome shotgun (WGS) entry which is preliminary data.</text>
</comment>
<dbReference type="InterPro" id="IPR051654">
    <property type="entry name" value="Meroterpenoid_MTases"/>
</dbReference>
<dbReference type="GO" id="GO:0016740">
    <property type="term" value="F:transferase activity"/>
    <property type="evidence" value="ECO:0007669"/>
    <property type="project" value="UniProtKB-KW"/>
</dbReference>
<proteinExistence type="predicted"/>
<protein>
    <recommendedName>
        <fullName evidence="6">Methyltransferase domain-containing protein</fullName>
    </recommendedName>
</protein>
<reference evidence="4 5" key="1">
    <citation type="submission" date="2023-06" db="EMBL/GenBank/DDBJ databases">
        <title>Black Yeasts Isolated from many extreme environments.</title>
        <authorList>
            <person name="Coleine C."/>
            <person name="Stajich J.E."/>
            <person name="Selbmann L."/>
        </authorList>
    </citation>
    <scope>NUCLEOTIDE SEQUENCE [LARGE SCALE GENOMIC DNA]</scope>
    <source>
        <strain evidence="4 5">CCFEE 5887</strain>
    </source>
</reference>